<evidence type="ECO:0000256" key="6">
    <source>
        <dbReference type="ARBA" id="ARBA00025083"/>
    </source>
</evidence>
<evidence type="ECO:0000256" key="4">
    <source>
        <dbReference type="ARBA" id="ARBA00021321"/>
    </source>
</evidence>
<organism evidence="8 10">
    <name type="scientific">Geotrichum candidum</name>
    <name type="common">Oospora lactis</name>
    <name type="synonym">Dipodascus geotrichum</name>
    <dbReference type="NCBI Taxonomy" id="1173061"/>
    <lineage>
        <taxon>Eukaryota</taxon>
        <taxon>Fungi</taxon>
        <taxon>Dikarya</taxon>
        <taxon>Ascomycota</taxon>
        <taxon>Saccharomycotina</taxon>
        <taxon>Dipodascomycetes</taxon>
        <taxon>Dipodascales</taxon>
        <taxon>Dipodascaceae</taxon>
        <taxon>Geotrichum</taxon>
    </lineage>
</organism>
<reference evidence="8 10" key="1">
    <citation type="submission" date="2014-03" db="EMBL/GenBank/DDBJ databases">
        <authorList>
            <person name="Casaregola S."/>
        </authorList>
    </citation>
    <scope>NUCLEOTIDE SEQUENCE [LARGE SCALE GENOMIC DNA]</scope>
    <source>
        <strain evidence="8 10">CLIB 918</strain>
    </source>
</reference>
<gene>
    <name evidence="8" type="ORF">BN980_GECA03s07182g</name>
    <name evidence="9" type="ORF">DV451_002968</name>
</gene>
<dbReference type="GO" id="GO:0030686">
    <property type="term" value="C:90S preribosome"/>
    <property type="evidence" value="ECO:0007669"/>
    <property type="project" value="InterPro"/>
</dbReference>
<comment type="similarity">
    <text evidence="2">Belongs to the SLX9 family.</text>
</comment>
<evidence type="ECO:0000313" key="8">
    <source>
        <dbReference type="EMBL" id="CDO52754.1"/>
    </source>
</evidence>
<evidence type="ECO:0000313" key="10">
    <source>
        <dbReference type="Proteomes" id="UP000242525"/>
    </source>
</evidence>
<protein>
    <recommendedName>
        <fullName evidence="4">Ribosome biogenesis protein SLX9</fullName>
    </recommendedName>
</protein>
<reference evidence="9" key="3">
    <citation type="submission" date="2020-01" db="EMBL/GenBank/DDBJ databases">
        <authorList>
            <person name="Perkins V."/>
            <person name="Lessard M.-H."/>
            <person name="Dugat-Bony E."/>
            <person name="Frenette M."/>
            <person name="Labrie S."/>
        </authorList>
    </citation>
    <scope>NUCLEOTIDE SEQUENCE</scope>
    <source>
        <strain evidence="9">LMA-70</strain>
    </source>
</reference>
<evidence type="ECO:0000256" key="3">
    <source>
        <dbReference type="ARBA" id="ARBA00011523"/>
    </source>
</evidence>
<evidence type="ECO:0000256" key="7">
    <source>
        <dbReference type="SAM" id="MobiDB-lite"/>
    </source>
</evidence>
<dbReference type="Pfam" id="PF15341">
    <property type="entry name" value="SLX9"/>
    <property type="match status" value="1"/>
</dbReference>
<evidence type="ECO:0000313" key="9">
    <source>
        <dbReference type="EMBL" id="KAF5099435.1"/>
    </source>
</evidence>
<dbReference type="AlphaFoldDB" id="A0A0J9X6C4"/>
<feature type="region of interest" description="Disordered" evidence="7">
    <location>
        <begin position="1"/>
        <end position="39"/>
    </location>
</feature>
<feature type="compositionally biased region" description="Polar residues" evidence="7">
    <location>
        <begin position="170"/>
        <end position="181"/>
    </location>
</feature>
<sequence length="234" mass="25431">MTRIAKRAPKPKNPSNAPTLGKASKPELRSAATSTRKTAAAATVLSKELNEFLHQDKDSKKQKQQTKRSTFLSRIGADTTGELPNNTFLSADSYKHTTVTENTQYRHETVTTIHDLPGKVSKSTLKRRKRKAKSAVLASVNDLGGALPDLLDDNGTAPAAATYKAPAARNTPSNSRPLSAKTTERVVKHEITKFAQTLSNAEFKASPFAALRASISANLVQKEEFVKKTDSMEL</sequence>
<comment type="caution">
    <text evidence="8">The sequence shown here is derived from an EMBL/GenBank/DDBJ whole genome shotgun (WGS) entry which is preliminary data.</text>
</comment>
<comment type="subcellular location">
    <subcellularLocation>
        <location evidence="1">Nucleus</location>
        <location evidence="1">Nucleolus</location>
    </subcellularLocation>
</comment>
<dbReference type="EMBL" id="CCBN010000003">
    <property type="protein sequence ID" value="CDO52754.1"/>
    <property type="molecule type" value="Genomic_DNA"/>
</dbReference>
<dbReference type="GO" id="GO:0000462">
    <property type="term" value="P:maturation of SSU-rRNA from tricistronic rRNA transcript (SSU-rRNA, 5.8S rRNA, LSU-rRNA)"/>
    <property type="evidence" value="ECO:0007669"/>
    <property type="project" value="InterPro"/>
</dbReference>
<dbReference type="GO" id="GO:0030688">
    <property type="term" value="C:preribosome, small subunit precursor"/>
    <property type="evidence" value="ECO:0007669"/>
    <property type="project" value="InterPro"/>
</dbReference>
<feature type="compositionally biased region" description="Low complexity" evidence="7">
    <location>
        <begin position="29"/>
        <end position="39"/>
    </location>
</feature>
<keyword evidence="10" id="KW-1185">Reference proteome</keyword>
<dbReference type="OrthoDB" id="4068648at2759"/>
<dbReference type="InterPro" id="IPR028160">
    <property type="entry name" value="Slx9-like"/>
</dbReference>
<feature type="region of interest" description="Disordered" evidence="7">
    <location>
        <begin position="162"/>
        <end position="181"/>
    </location>
</feature>
<dbReference type="Proteomes" id="UP000750522">
    <property type="component" value="Unassembled WGS sequence"/>
</dbReference>
<accession>A0A0J9X6C4</accession>
<keyword evidence="5" id="KW-0539">Nucleus</keyword>
<evidence type="ECO:0000256" key="2">
    <source>
        <dbReference type="ARBA" id="ARBA00011022"/>
    </source>
</evidence>
<dbReference type="Proteomes" id="UP000242525">
    <property type="component" value="Unassembled WGS sequence"/>
</dbReference>
<evidence type="ECO:0000256" key="1">
    <source>
        <dbReference type="ARBA" id="ARBA00004604"/>
    </source>
</evidence>
<dbReference type="GO" id="GO:0005730">
    <property type="term" value="C:nucleolus"/>
    <property type="evidence" value="ECO:0007669"/>
    <property type="project" value="UniProtKB-SubCell"/>
</dbReference>
<proteinExistence type="inferred from homology"/>
<reference evidence="9" key="2">
    <citation type="journal article" date="2020" name="Front. Microbiol.">
        <title>Phenotypic and Genetic Characterization of the Cheese Ripening Yeast Geotrichum candidum.</title>
        <authorList>
            <person name="Perkins V."/>
            <person name="Vignola S."/>
            <person name="Lessard M.H."/>
            <person name="Plante P.L."/>
            <person name="Corbeil J."/>
            <person name="Dugat-Bony E."/>
            <person name="Frenette M."/>
            <person name="Labrie S."/>
        </authorList>
    </citation>
    <scope>NUCLEOTIDE SEQUENCE</scope>
    <source>
        <strain evidence="9">LMA-70</strain>
    </source>
</reference>
<comment type="subunit">
    <text evidence="3">Interacts with the 35S, 23S and 20S pre-rRNAs and with the U3 snoRNA.</text>
</comment>
<feature type="compositionally biased region" description="Basic residues" evidence="7">
    <location>
        <begin position="1"/>
        <end position="10"/>
    </location>
</feature>
<name>A0A0J9X6C4_GEOCN</name>
<comment type="function">
    <text evidence="6">Involved in ribosome biogenesis. Required for normal pre-rRNA processing in internal transcribed spacer 1 (ITS1). May be involved in the movements of the replication forks.</text>
</comment>
<evidence type="ECO:0000256" key="5">
    <source>
        <dbReference type="ARBA" id="ARBA00023242"/>
    </source>
</evidence>
<feature type="region of interest" description="Disordered" evidence="7">
    <location>
        <begin position="53"/>
        <end position="85"/>
    </location>
</feature>
<dbReference type="EMBL" id="QQZK01000059">
    <property type="protein sequence ID" value="KAF5099435.1"/>
    <property type="molecule type" value="Genomic_DNA"/>
</dbReference>